<keyword evidence="1" id="KW-0863">Zinc-finger</keyword>
<keyword evidence="10" id="KW-1185">Reference proteome</keyword>
<comment type="caution">
    <text evidence="8">The sequence shown here is derived from an EMBL/GenBank/DDBJ whole genome shotgun (WGS) entry which is preliminary data.</text>
</comment>
<sequence length="2738" mass="306412">MQMQRRRATNQELQQGMEEMKKAQERLEREAKESQELPLEDAKGEETVGQESKEERLRLEDAPKERSSPAQIESRSDRASQDHPKTSPAAITPARPGSTASAPGQANPGDSQPGTVRTPATIEGRRKEEANRRSVGDTGGGRESGVWTAVQTPHSQPVGSPEVFQPLFTEEQVKQMELLHSRAPWLYQDAQRTFFPRRPSFLEQEEARMTRESTELATLRSYMKELVDRNEELTKRVQMLEAGIVKPEVELSFSTPNGSHKFEDSKEAARPPEAPQEAARPPEAPQEAVRPPEAQKEAVRSPKERQGNVEDSGKTPLPGPTSLPKPDLHAAQGATGFAEKSMEFMSLMMENMKEMHRKLHEDKEESGTIRGVEVVRSGTHELPQLPVWSSTQAPLQLSDWLLLIAPVISDLAATAETWWKTMVAEAEQWYQSHMLLSPLERLQHGSEQPAALMQEKWQRLERRVATMMLQSIPEQVREELVSSRKLTVFAIVTHLYVTYCPGGITEKQNLLKNLEEPTEVANVSEAPSALRRWLRWRQRATEIGATMPDPTLLVRGLLRMTRKVLEANRELQFRVSLARHGLGIDTVPTLESVTQFAMHLLSECEQISQMEKKPMTPAPKGEIKLKSVETEKEDAAKGKGKGKDRSPEEEKTEKPRAKCRFFLTTEGCRKGKECRFSHSEKDGKRRCYTCGSTEHMAPECPRKSLSEYPPKQKMVKAENDLGQGSKNAEDPSSETETMKGLIEEANKMLRSLTAKSGPSTSTSSNAPVKEEENRSEVLSRLQAQLNSLKVFKLGRITRDLTKGLIDSGATHPFRPLRSEEAETNMRSVEVTLADGRCVQLKMTTSGSMVTDDEEVEPIVPMGTLIQVLGCEVNWSKDGLQVHHPRHGPLKVESHGGCPQISRKLALELISEIEDAKGGVSISRLGFEGEMEWMKRLVAVHPVLSQLPEWLKSQLVVEPSDWNLLPVNRRHRRTLRQGGFALHLFSGDEEGYTLKRSIKGQGGPHQRLLEIDIKHGPSHDLLKGNGPYAALLRAAVEGKILSVIGGPNCRSRSVLRHRPVPGQPDAPRPIRCWDGGEFGAPWITSKEEAMLREDDVLMWRMLFLFMVAEYTRRAQMKVDPVHLVLEQPASPKSYEPEAVSFWDTKEWKGIRDEFKLNEVTFNQGNLGGLAPKPTTLGTTFDLCMEDYERPLQRDQEVKSSKQLERWAPGLMDAVGAATVKEVFKQTPQLKALTFEEHVAFGHVPYRRDCAVCQRASQQNFPHRKVKHPQAGVLALDTCGPLFPASDVGGWKCRYFLAGSYTYMVPKGSTKMEAQQEEEGGLEEAPALEALQDDGGECRGVAEEWQQPERLPPNAVGMVRGDQSSPRRPPPAEAEELAEEKREEEQDDGGECRGVAEEWQQPERLPPSVVCMVRGDQLSPRRPPPADAEQPVEAQEEEEEKVEGPEEPDPKEELEMRVFKMALPMRSKKAKEVTRAAMEMILKLKMDGYQVSRIHSDRGHEFLGSFETWTKARGILLTRTSGDDPRAHGRAEATVKSVKNQIRRILMHAGVGSQWWPWALRYLNEVYRCQRLDKVPDFPLFLQDVLVRRRRWKKQAFEPTVEVSKYLGPAPEENGHWIKAGDEAPRVTRCFMRKALERPDEGVWLAVEREVLDALTKRRRLRGKTTVRRLQMEEPENDEEEEAAKVAKMRMQFTKVVEEEMKMMLEDDQELITEEIEILASLKKILNSQEVNEDDEILQTNIISLQEVSKKWQEWLPAIDAEVSSLLEEKGAMEEVSGEKLEALLKEAEEKGMQVEFLPSKLVCTKKPGKKGGRNKIRWVICGNFEQVKEGENTFSSGADASALRLLVVTASKHQWAAGTVDIKTAFLNASMDPQDQPSLLLVKPPPLLLEKRYMKAGTYYLPKRAVYGLRRSPRLWGDCRDEGLHHMKVHVQEGERDLTLRLIPLDSEPNLWRIEEEGQDSETVPLMKGLLMTYVDDIFVTGSDDVVEAVMTSIRKLWTTSEPDQVGVKPIRFLGVEISKVFDQEKGRDIWYIGQQSYIKELLAQDEDEVLERKIPITKDQSQFAEEEKKTPDLIKAAQKATGEMLWLVTRTRADLMYAVSRMGSNVTKAPQKVLQIYQQIKGYLKKTWKLGLRFDAAGQDPVVIEAFSDASFAPEGEVSHGAFLVKVAGCLVFWRSGRQSFITLSTAEAEMMEIMESMVAGESIGNKMTADIGTKPLSSERIKVLREEMNMFEVPSTEKEEEEKNVDESVPRLREGAGADLEKAAVASRLREGAGADLEKAAVASRLREGAGADLEKAAVASRLGEGAGADLEKAAVALRLREGAGADLEKAAVALKLLTLAAVLSVAKGEEEEESDQDGMMEFNMMMAVFTVMVIGATLAIQCLWKAWTERLRTRVRSQAGSANQGLVAERKGKGKGGESRGVAEEWQQPVRLPPSAVGMVRGDQTSPRRPPPSTGAVGMVRGDQLSPRRPPPSTEGQGATLPQSPSRFEDPSSESSEERPYRPLDERHIPEVDIEGELLRIAEEEAMVLDVQSDFSADSWKTPSWSAVLPQEPEKPATKNPEFGVFTVVVPTGEFSTLGLTCCLLTDVHMISEVNQGAISKFNELNPDQSLRVYDQLIAVDDVVDKEGIDVKLDGKLPDKMAFRLHRPRIVQVAFKKTGSLGMKLDFTESSTGAQIREIGPSGHIPTWNAAHPGDAVQATDRLVEFNGQMKLGGELLDAITKESSENTMTLTVLKY</sequence>
<evidence type="ECO:0000256" key="4">
    <source>
        <dbReference type="SAM" id="Phobius"/>
    </source>
</evidence>
<feature type="compositionally biased region" description="Basic and acidic residues" evidence="3">
    <location>
        <begin position="1377"/>
        <end position="1390"/>
    </location>
</feature>
<dbReference type="SMART" id="SM00356">
    <property type="entry name" value="ZnF_C3H1"/>
    <property type="match status" value="1"/>
</dbReference>
<evidence type="ECO:0000256" key="2">
    <source>
        <dbReference type="SAM" id="Coils"/>
    </source>
</evidence>
<keyword evidence="1" id="KW-0479">Metal-binding</keyword>
<feature type="region of interest" description="Disordered" evidence="3">
    <location>
        <begin position="1"/>
        <end position="162"/>
    </location>
</feature>
<accession>A0A9P1BJ44</accession>
<dbReference type="SMART" id="SM00343">
    <property type="entry name" value="ZnF_C2HC"/>
    <property type="match status" value="1"/>
</dbReference>
<dbReference type="InterPro" id="IPR013103">
    <property type="entry name" value="RVT_2"/>
</dbReference>
<dbReference type="OrthoDB" id="432987at2759"/>
<dbReference type="Pfam" id="PF07727">
    <property type="entry name" value="RVT_2"/>
    <property type="match status" value="1"/>
</dbReference>
<feature type="coiled-coil region" evidence="2">
    <location>
        <begin position="216"/>
        <end position="243"/>
    </location>
</feature>
<evidence type="ECO:0000256" key="1">
    <source>
        <dbReference type="PROSITE-ProRule" id="PRU00723"/>
    </source>
</evidence>
<dbReference type="EMBL" id="CAMXCT010000016">
    <property type="protein sequence ID" value="CAI3972521.1"/>
    <property type="molecule type" value="Genomic_DNA"/>
</dbReference>
<feature type="transmembrane region" description="Helical" evidence="4">
    <location>
        <begin position="2366"/>
        <end position="2386"/>
    </location>
</feature>
<dbReference type="SUPFAM" id="SSF56672">
    <property type="entry name" value="DNA/RNA polymerases"/>
    <property type="match status" value="1"/>
</dbReference>
<feature type="compositionally biased region" description="Basic and acidic residues" evidence="3">
    <location>
        <begin position="260"/>
        <end position="270"/>
    </location>
</feature>
<feature type="compositionally biased region" description="Polar residues" evidence="3">
    <location>
        <begin position="98"/>
        <end position="115"/>
    </location>
</feature>
<dbReference type="InterPro" id="IPR001878">
    <property type="entry name" value="Znf_CCHC"/>
</dbReference>
<dbReference type="InterPro" id="IPR036397">
    <property type="entry name" value="RNaseH_sf"/>
</dbReference>
<dbReference type="InterPro" id="IPR000571">
    <property type="entry name" value="Znf_CCCH"/>
</dbReference>
<feature type="compositionally biased region" description="Basic and acidic residues" evidence="3">
    <location>
        <begin position="2498"/>
        <end position="2511"/>
    </location>
</feature>
<evidence type="ECO:0000256" key="3">
    <source>
        <dbReference type="SAM" id="MobiDB-lite"/>
    </source>
</evidence>
<evidence type="ECO:0000313" key="9">
    <source>
        <dbReference type="EMBL" id="CAL4759833.1"/>
    </source>
</evidence>
<feature type="region of interest" description="Disordered" evidence="3">
    <location>
        <begin position="1343"/>
        <end position="1390"/>
    </location>
</feature>
<feature type="compositionally biased region" description="Basic and acidic residues" evidence="3">
    <location>
        <begin position="621"/>
        <end position="655"/>
    </location>
</feature>
<proteinExistence type="predicted"/>
<feature type="compositionally biased region" description="Polar residues" evidence="3">
    <location>
        <begin position="753"/>
        <end position="766"/>
    </location>
</feature>
<feature type="compositionally biased region" description="Basic and acidic residues" evidence="3">
    <location>
        <begin position="74"/>
        <end position="85"/>
    </location>
</feature>
<dbReference type="GO" id="GO:0003676">
    <property type="term" value="F:nucleic acid binding"/>
    <property type="evidence" value="ECO:0007669"/>
    <property type="project" value="InterPro"/>
</dbReference>
<feature type="compositionally biased region" description="Basic and acidic residues" evidence="3">
    <location>
        <begin position="18"/>
        <end position="67"/>
    </location>
</feature>
<dbReference type="SUPFAM" id="SSF53098">
    <property type="entry name" value="Ribonuclease H-like"/>
    <property type="match status" value="1"/>
</dbReference>
<dbReference type="PROSITE" id="PS50994">
    <property type="entry name" value="INTEGRASE"/>
    <property type="match status" value="1"/>
</dbReference>
<feature type="region of interest" description="Disordered" evidence="3">
    <location>
        <begin position="2398"/>
        <end position="2511"/>
    </location>
</feature>
<dbReference type="InterPro" id="IPR012337">
    <property type="entry name" value="RNaseH-like_sf"/>
</dbReference>
<dbReference type="Proteomes" id="UP001152797">
    <property type="component" value="Unassembled WGS sequence"/>
</dbReference>
<protein>
    <submittedName>
        <fullName evidence="9">Transposon Ty5-1 protein YCL074W</fullName>
    </submittedName>
</protein>
<evidence type="ECO:0000313" key="8">
    <source>
        <dbReference type="EMBL" id="CAI3972521.1"/>
    </source>
</evidence>
<dbReference type="InterPro" id="IPR043502">
    <property type="entry name" value="DNA/RNA_pol_sf"/>
</dbReference>
<evidence type="ECO:0000313" key="10">
    <source>
        <dbReference type="Proteomes" id="UP001152797"/>
    </source>
</evidence>
<feature type="domain" description="CCHC-type" evidence="6">
    <location>
        <begin position="685"/>
        <end position="702"/>
    </location>
</feature>
<gene>
    <name evidence="8" type="ORF">C1SCF055_LOCUS1099</name>
</gene>
<name>A0A9P1BJ44_9DINO</name>
<feature type="region of interest" description="Disordered" evidence="3">
    <location>
        <begin position="613"/>
        <end position="655"/>
    </location>
</feature>
<dbReference type="GO" id="GO:0015074">
    <property type="term" value="P:DNA integration"/>
    <property type="evidence" value="ECO:0007669"/>
    <property type="project" value="InterPro"/>
</dbReference>
<feature type="compositionally biased region" description="Low complexity" evidence="3">
    <location>
        <begin position="275"/>
        <end position="292"/>
    </location>
</feature>
<organism evidence="8">
    <name type="scientific">Cladocopium goreaui</name>
    <dbReference type="NCBI Taxonomy" id="2562237"/>
    <lineage>
        <taxon>Eukaryota</taxon>
        <taxon>Sar</taxon>
        <taxon>Alveolata</taxon>
        <taxon>Dinophyceae</taxon>
        <taxon>Suessiales</taxon>
        <taxon>Symbiodiniaceae</taxon>
        <taxon>Cladocopium</taxon>
    </lineage>
</organism>
<reference evidence="9 10" key="2">
    <citation type="submission" date="2024-05" db="EMBL/GenBank/DDBJ databases">
        <authorList>
            <person name="Chen Y."/>
            <person name="Shah S."/>
            <person name="Dougan E. K."/>
            <person name="Thang M."/>
            <person name="Chan C."/>
        </authorList>
    </citation>
    <scope>NUCLEOTIDE SEQUENCE [LARGE SCALE GENOMIC DNA]</scope>
</reference>
<feature type="compositionally biased region" description="Acidic residues" evidence="3">
    <location>
        <begin position="1432"/>
        <end position="1448"/>
    </location>
</feature>
<feature type="zinc finger region" description="C3H1-type" evidence="1">
    <location>
        <begin position="653"/>
        <end position="681"/>
    </location>
</feature>
<feature type="domain" description="C3H1-type" evidence="5">
    <location>
        <begin position="653"/>
        <end position="681"/>
    </location>
</feature>
<keyword evidence="1" id="KW-0862">Zinc</keyword>
<evidence type="ECO:0000259" key="5">
    <source>
        <dbReference type="PROSITE" id="PS50103"/>
    </source>
</evidence>
<keyword evidence="4" id="KW-1133">Transmembrane helix</keyword>
<feature type="region of interest" description="Disordered" evidence="3">
    <location>
        <begin position="752"/>
        <end position="775"/>
    </location>
</feature>
<evidence type="ECO:0000259" key="7">
    <source>
        <dbReference type="PROSITE" id="PS50994"/>
    </source>
</evidence>
<reference evidence="8" key="1">
    <citation type="submission" date="2022-10" db="EMBL/GenBank/DDBJ databases">
        <authorList>
            <person name="Chen Y."/>
            <person name="Dougan E. K."/>
            <person name="Chan C."/>
            <person name="Rhodes N."/>
            <person name="Thang M."/>
        </authorList>
    </citation>
    <scope>NUCLEOTIDE SEQUENCE</scope>
</reference>
<keyword evidence="4" id="KW-0812">Transmembrane</keyword>
<feature type="compositionally biased region" description="Polar residues" evidence="3">
    <location>
        <begin position="149"/>
        <end position="158"/>
    </location>
</feature>
<dbReference type="Gene3D" id="3.30.420.10">
    <property type="entry name" value="Ribonuclease H-like superfamily/Ribonuclease H"/>
    <property type="match status" value="1"/>
</dbReference>
<feature type="compositionally biased region" description="Polar residues" evidence="3">
    <location>
        <begin position="2476"/>
        <end position="2485"/>
    </location>
</feature>
<feature type="region of interest" description="Disordered" evidence="3">
    <location>
        <begin position="1413"/>
        <end position="1449"/>
    </location>
</feature>
<evidence type="ECO:0000259" key="6">
    <source>
        <dbReference type="PROSITE" id="PS50158"/>
    </source>
</evidence>
<feature type="compositionally biased region" description="Basic and acidic residues" evidence="3">
    <location>
        <begin position="2410"/>
        <end position="2425"/>
    </location>
</feature>
<dbReference type="GO" id="GO:0008270">
    <property type="term" value="F:zinc ion binding"/>
    <property type="evidence" value="ECO:0007669"/>
    <property type="project" value="UniProtKB-KW"/>
</dbReference>
<dbReference type="EMBL" id="CAMXCT030000016">
    <property type="protein sequence ID" value="CAL4759833.1"/>
    <property type="molecule type" value="Genomic_DNA"/>
</dbReference>
<dbReference type="EMBL" id="CAMXCT020000016">
    <property type="protein sequence ID" value="CAL1125896.1"/>
    <property type="molecule type" value="Genomic_DNA"/>
</dbReference>
<dbReference type="InterPro" id="IPR001584">
    <property type="entry name" value="Integrase_cat-core"/>
</dbReference>
<feature type="compositionally biased region" description="Basic and acidic residues" evidence="3">
    <location>
        <begin position="123"/>
        <end position="135"/>
    </location>
</feature>
<dbReference type="PROSITE" id="PS50158">
    <property type="entry name" value="ZF_CCHC"/>
    <property type="match status" value="1"/>
</dbReference>
<dbReference type="PROSITE" id="PS50103">
    <property type="entry name" value="ZF_C3H1"/>
    <property type="match status" value="1"/>
</dbReference>
<dbReference type="Pfam" id="PF00098">
    <property type="entry name" value="zf-CCHC"/>
    <property type="match status" value="1"/>
</dbReference>
<feature type="compositionally biased region" description="Basic and acidic residues" evidence="3">
    <location>
        <begin position="293"/>
        <end position="313"/>
    </location>
</feature>
<keyword evidence="4" id="KW-0472">Membrane</keyword>
<feature type="region of interest" description="Disordered" evidence="3">
    <location>
        <begin position="251"/>
        <end position="329"/>
    </location>
</feature>
<feature type="domain" description="Integrase catalytic" evidence="7">
    <location>
        <begin position="1457"/>
        <end position="1582"/>
    </location>
</feature>
<keyword evidence="2" id="KW-0175">Coiled coil</keyword>